<dbReference type="InterPro" id="IPR001163">
    <property type="entry name" value="Sm_dom_euk/arc"/>
</dbReference>
<dbReference type="AlphaFoldDB" id="A0A0P0VKX2"/>
<name>A0A0P0VKX2_ORYSJ</name>
<evidence type="ECO:0007829" key="5">
    <source>
        <dbReference type="PeptideAtlas" id="A0A0P0VKX2"/>
    </source>
</evidence>
<evidence type="ECO:0007829" key="6">
    <source>
        <dbReference type="ProteomicsDB" id="A0A0P0VKX2"/>
    </source>
</evidence>
<feature type="domain" description="Sm" evidence="2">
    <location>
        <begin position="5"/>
        <end position="31"/>
    </location>
</feature>
<gene>
    <name evidence="3" type="ordered locus">Os02g0586500</name>
    <name evidence="3" type="ORF">OSNPB_020586500</name>
</gene>
<organism evidence="3 4">
    <name type="scientific">Oryza sativa subsp. japonica</name>
    <name type="common">Rice</name>
    <dbReference type="NCBI Taxonomy" id="39947"/>
    <lineage>
        <taxon>Eukaryota</taxon>
        <taxon>Viridiplantae</taxon>
        <taxon>Streptophyta</taxon>
        <taxon>Embryophyta</taxon>
        <taxon>Tracheophyta</taxon>
        <taxon>Spermatophyta</taxon>
        <taxon>Magnoliopsida</taxon>
        <taxon>Liliopsida</taxon>
        <taxon>Poales</taxon>
        <taxon>Poaceae</taxon>
        <taxon>BOP clade</taxon>
        <taxon>Oryzoideae</taxon>
        <taxon>Oryzeae</taxon>
        <taxon>Oryzinae</taxon>
        <taxon>Oryza</taxon>
        <taxon>Oryza sativa</taxon>
    </lineage>
</organism>
<dbReference type="SUPFAM" id="SSF50182">
    <property type="entry name" value="Sm-like ribonucleoproteins"/>
    <property type="match status" value="1"/>
</dbReference>
<evidence type="ECO:0000259" key="2">
    <source>
        <dbReference type="Pfam" id="PF01423"/>
    </source>
</evidence>
<dbReference type="Gramene" id="Os02t0586500-01">
    <property type="protein sequence ID" value="Os02t0586500-01"/>
    <property type="gene ID" value="Os02g0586500"/>
</dbReference>
<dbReference type="EMBL" id="AP014958">
    <property type="protein sequence ID" value="BAS79468.1"/>
    <property type="molecule type" value="Genomic_DNA"/>
</dbReference>
<dbReference type="Pfam" id="PF01423">
    <property type="entry name" value="LSM"/>
    <property type="match status" value="1"/>
</dbReference>
<keyword evidence="1" id="KW-0472">Membrane</keyword>
<accession>A0A0P0VKX2</accession>
<sequence>MKLVRFLMKLNNETVTIELKNGTTVHGTITGTMSWRPFFFVVVVLFGGALLGFASGVCVVYVARDLIDWRCGCISMADSVETLGGLCAEAFVFVTMRSKSRVFD</sequence>
<keyword evidence="5 6" id="KW-1267">Proteomics identification</keyword>
<keyword evidence="4" id="KW-1185">Reference proteome</keyword>
<reference evidence="3 4" key="2">
    <citation type="journal article" date="2013" name="Plant Cell Physiol.">
        <title>Rice Annotation Project Database (RAP-DB): an integrative and interactive database for rice genomics.</title>
        <authorList>
            <person name="Sakai H."/>
            <person name="Lee S.S."/>
            <person name="Tanaka T."/>
            <person name="Numa H."/>
            <person name="Kim J."/>
            <person name="Kawahara Y."/>
            <person name="Wakimoto H."/>
            <person name="Yang C.C."/>
            <person name="Iwamoto M."/>
            <person name="Abe T."/>
            <person name="Yamada Y."/>
            <person name="Muto A."/>
            <person name="Inokuchi H."/>
            <person name="Ikemura T."/>
            <person name="Matsumoto T."/>
            <person name="Sasaki T."/>
            <person name="Itoh T."/>
        </authorList>
    </citation>
    <scope>NUCLEOTIDE SEQUENCE [LARGE SCALE GENOMIC DNA]</scope>
    <source>
        <strain evidence="4">cv. Nipponbare</strain>
    </source>
</reference>
<dbReference type="Gene3D" id="2.30.30.100">
    <property type="match status" value="1"/>
</dbReference>
<dbReference type="Proteomes" id="UP000059680">
    <property type="component" value="Chromosome 2"/>
</dbReference>
<protein>
    <submittedName>
        <fullName evidence="3">Os02g0586500 protein</fullName>
    </submittedName>
</protein>
<evidence type="ECO:0000313" key="4">
    <source>
        <dbReference type="Proteomes" id="UP000059680"/>
    </source>
</evidence>
<dbReference type="ExpressionAtlas" id="A0A0P0VKX2">
    <property type="expression patterns" value="baseline and differential"/>
</dbReference>
<dbReference type="InterPro" id="IPR010920">
    <property type="entry name" value="LSM_dom_sf"/>
</dbReference>
<keyword evidence="1" id="KW-0812">Transmembrane</keyword>
<evidence type="ECO:0000313" key="3">
    <source>
        <dbReference type="EMBL" id="BAS79468.1"/>
    </source>
</evidence>
<evidence type="ECO:0000256" key="1">
    <source>
        <dbReference type="SAM" id="Phobius"/>
    </source>
</evidence>
<reference evidence="4" key="1">
    <citation type="journal article" date="2005" name="Nature">
        <title>The map-based sequence of the rice genome.</title>
        <authorList>
            <consortium name="International rice genome sequencing project (IRGSP)"/>
            <person name="Matsumoto T."/>
            <person name="Wu J."/>
            <person name="Kanamori H."/>
            <person name="Katayose Y."/>
            <person name="Fujisawa M."/>
            <person name="Namiki N."/>
            <person name="Mizuno H."/>
            <person name="Yamamoto K."/>
            <person name="Antonio B.A."/>
            <person name="Baba T."/>
            <person name="Sakata K."/>
            <person name="Nagamura Y."/>
            <person name="Aoki H."/>
            <person name="Arikawa K."/>
            <person name="Arita K."/>
            <person name="Bito T."/>
            <person name="Chiden Y."/>
            <person name="Fujitsuka N."/>
            <person name="Fukunaka R."/>
            <person name="Hamada M."/>
            <person name="Harada C."/>
            <person name="Hayashi A."/>
            <person name="Hijishita S."/>
            <person name="Honda M."/>
            <person name="Hosokawa S."/>
            <person name="Ichikawa Y."/>
            <person name="Idonuma A."/>
            <person name="Iijima M."/>
            <person name="Ikeda M."/>
            <person name="Ikeno M."/>
            <person name="Ito K."/>
            <person name="Ito S."/>
            <person name="Ito T."/>
            <person name="Ito Y."/>
            <person name="Ito Y."/>
            <person name="Iwabuchi A."/>
            <person name="Kamiya K."/>
            <person name="Karasawa W."/>
            <person name="Kurita K."/>
            <person name="Katagiri S."/>
            <person name="Kikuta A."/>
            <person name="Kobayashi H."/>
            <person name="Kobayashi N."/>
            <person name="Machita K."/>
            <person name="Maehara T."/>
            <person name="Masukawa M."/>
            <person name="Mizubayashi T."/>
            <person name="Mukai Y."/>
            <person name="Nagasaki H."/>
            <person name="Nagata Y."/>
            <person name="Naito S."/>
            <person name="Nakashima M."/>
            <person name="Nakama Y."/>
            <person name="Nakamichi Y."/>
            <person name="Nakamura M."/>
            <person name="Meguro A."/>
            <person name="Negishi M."/>
            <person name="Ohta I."/>
            <person name="Ohta T."/>
            <person name="Okamoto M."/>
            <person name="Ono N."/>
            <person name="Saji S."/>
            <person name="Sakaguchi M."/>
            <person name="Sakai K."/>
            <person name="Shibata M."/>
            <person name="Shimokawa T."/>
            <person name="Song J."/>
            <person name="Takazaki Y."/>
            <person name="Terasawa K."/>
            <person name="Tsugane M."/>
            <person name="Tsuji K."/>
            <person name="Ueda S."/>
            <person name="Waki K."/>
            <person name="Yamagata H."/>
            <person name="Yamamoto M."/>
            <person name="Yamamoto S."/>
            <person name="Yamane H."/>
            <person name="Yoshiki S."/>
            <person name="Yoshihara R."/>
            <person name="Yukawa K."/>
            <person name="Zhong H."/>
            <person name="Yano M."/>
            <person name="Yuan Q."/>
            <person name="Ouyang S."/>
            <person name="Liu J."/>
            <person name="Jones K.M."/>
            <person name="Gansberger K."/>
            <person name="Moffat K."/>
            <person name="Hill J."/>
            <person name="Bera J."/>
            <person name="Fadrosh D."/>
            <person name="Jin S."/>
            <person name="Johri S."/>
            <person name="Kim M."/>
            <person name="Overton L."/>
            <person name="Reardon M."/>
            <person name="Tsitrin T."/>
            <person name="Vuong H."/>
            <person name="Weaver B."/>
            <person name="Ciecko A."/>
            <person name="Tallon L."/>
            <person name="Jackson J."/>
            <person name="Pai G."/>
            <person name="Aken S.V."/>
            <person name="Utterback T."/>
            <person name="Reidmuller S."/>
            <person name="Feldblyum T."/>
            <person name="Hsiao J."/>
            <person name="Zismann V."/>
            <person name="Iobst S."/>
            <person name="de Vazeille A.R."/>
            <person name="Buell C.R."/>
            <person name="Ying K."/>
            <person name="Li Y."/>
            <person name="Lu T."/>
            <person name="Huang Y."/>
            <person name="Zhao Q."/>
            <person name="Feng Q."/>
            <person name="Zhang L."/>
            <person name="Zhu J."/>
            <person name="Weng Q."/>
            <person name="Mu J."/>
            <person name="Lu Y."/>
            <person name="Fan D."/>
            <person name="Liu Y."/>
            <person name="Guan J."/>
            <person name="Zhang Y."/>
            <person name="Yu S."/>
            <person name="Liu X."/>
            <person name="Zhang Y."/>
            <person name="Hong G."/>
            <person name="Han B."/>
            <person name="Choisne N."/>
            <person name="Demange N."/>
            <person name="Orjeda G."/>
            <person name="Samain S."/>
            <person name="Cattolico L."/>
            <person name="Pelletier E."/>
            <person name="Couloux A."/>
            <person name="Segurens B."/>
            <person name="Wincker P."/>
            <person name="D'Hont A."/>
            <person name="Scarpelli C."/>
            <person name="Weissenbach J."/>
            <person name="Salanoubat M."/>
            <person name="Quetier F."/>
            <person name="Yu Y."/>
            <person name="Kim H.R."/>
            <person name="Rambo T."/>
            <person name="Currie J."/>
            <person name="Collura K."/>
            <person name="Luo M."/>
            <person name="Yang T."/>
            <person name="Ammiraju J.S.S."/>
            <person name="Engler F."/>
            <person name="Soderlund C."/>
            <person name="Wing R.A."/>
            <person name="Palmer L.E."/>
            <person name="de la Bastide M."/>
            <person name="Spiegel L."/>
            <person name="Nascimento L."/>
            <person name="Zutavern T."/>
            <person name="O'Shaughnessy A."/>
            <person name="Dike S."/>
            <person name="Dedhia N."/>
            <person name="Preston R."/>
            <person name="Balija V."/>
            <person name="McCombie W.R."/>
            <person name="Chow T."/>
            <person name="Chen H."/>
            <person name="Chung M."/>
            <person name="Chen C."/>
            <person name="Shaw J."/>
            <person name="Wu H."/>
            <person name="Hsiao K."/>
            <person name="Chao Y."/>
            <person name="Chu M."/>
            <person name="Cheng C."/>
            <person name="Hour A."/>
            <person name="Lee P."/>
            <person name="Lin S."/>
            <person name="Lin Y."/>
            <person name="Liou J."/>
            <person name="Liu S."/>
            <person name="Hsing Y."/>
            <person name="Raghuvanshi S."/>
            <person name="Mohanty A."/>
            <person name="Bharti A.K."/>
            <person name="Gaur A."/>
            <person name="Gupta V."/>
            <person name="Kumar D."/>
            <person name="Ravi V."/>
            <person name="Vij S."/>
            <person name="Kapur A."/>
            <person name="Khurana P."/>
            <person name="Khurana P."/>
            <person name="Khurana J.P."/>
            <person name="Tyagi A.K."/>
            <person name="Gaikwad K."/>
            <person name="Singh A."/>
            <person name="Dalal V."/>
            <person name="Srivastava S."/>
            <person name="Dixit A."/>
            <person name="Pal A.K."/>
            <person name="Ghazi I.A."/>
            <person name="Yadav M."/>
            <person name="Pandit A."/>
            <person name="Bhargava A."/>
            <person name="Sureshbabu K."/>
            <person name="Batra K."/>
            <person name="Sharma T.R."/>
            <person name="Mohapatra T."/>
            <person name="Singh N.K."/>
            <person name="Messing J."/>
            <person name="Nelson A.B."/>
            <person name="Fuks G."/>
            <person name="Kavchok S."/>
            <person name="Keizer G."/>
            <person name="Linton E."/>
            <person name="Llaca V."/>
            <person name="Song R."/>
            <person name="Tanyolac B."/>
            <person name="Young S."/>
            <person name="Ho-Il K."/>
            <person name="Hahn J.H."/>
            <person name="Sangsakoo G."/>
            <person name="Vanavichit A."/>
            <person name="de Mattos Luiz.A.T."/>
            <person name="Zimmer P.D."/>
            <person name="Malone G."/>
            <person name="Dellagostin O."/>
            <person name="de Oliveira A.C."/>
            <person name="Bevan M."/>
            <person name="Bancroft I."/>
            <person name="Minx P."/>
            <person name="Cordum H."/>
            <person name="Wilson R."/>
            <person name="Cheng Z."/>
            <person name="Jin W."/>
            <person name="Jiang J."/>
            <person name="Leong S.A."/>
            <person name="Iwama H."/>
            <person name="Gojobori T."/>
            <person name="Itoh T."/>
            <person name="Niimura Y."/>
            <person name="Fujii Y."/>
            <person name="Habara T."/>
            <person name="Sakai H."/>
            <person name="Sato Y."/>
            <person name="Wilson G."/>
            <person name="Kumar K."/>
            <person name="McCouch S."/>
            <person name="Juretic N."/>
            <person name="Hoen D."/>
            <person name="Wright S."/>
            <person name="Bruskiewich R."/>
            <person name="Bureau T."/>
            <person name="Miyao A."/>
            <person name="Hirochika H."/>
            <person name="Nishikawa T."/>
            <person name="Kadowaki K."/>
            <person name="Sugiura M."/>
            <person name="Burr B."/>
            <person name="Sasaki T."/>
        </authorList>
    </citation>
    <scope>NUCLEOTIDE SEQUENCE [LARGE SCALE GENOMIC DNA]</scope>
    <source>
        <strain evidence="4">cv. Nipponbare</strain>
    </source>
</reference>
<keyword evidence="1" id="KW-1133">Transmembrane helix</keyword>
<proteinExistence type="evidence at protein level"/>
<feature type="transmembrane region" description="Helical" evidence="1">
    <location>
        <begin position="38"/>
        <end position="62"/>
    </location>
</feature>
<reference evidence="3 4" key="3">
    <citation type="journal article" date="2013" name="Rice">
        <title>Improvement of the Oryza sativa Nipponbare reference genome using next generation sequence and optical map data.</title>
        <authorList>
            <person name="Kawahara Y."/>
            <person name="de la Bastide M."/>
            <person name="Hamilton J.P."/>
            <person name="Kanamori H."/>
            <person name="McCombie W.R."/>
            <person name="Ouyang S."/>
            <person name="Schwartz D.C."/>
            <person name="Tanaka T."/>
            <person name="Wu J."/>
            <person name="Zhou S."/>
            <person name="Childs K.L."/>
            <person name="Davidson R.M."/>
            <person name="Lin H."/>
            <person name="Quesada-Ocampo L."/>
            <person name="Vaillancourt B."/>
            <person name="Sakai H."/>
            <person name="Lee S.S."/>
            <person name="Kim J."/>
            <person name="Numa H."/>
            <person name="Itoh T."/>
            <person name="Buell C.R."/>
            <person name="Matsumoto T."/>
        </authorList>
    </citation>
    <scope>NUCLEOTIDE SEQUENCE [LARGE SCALE GENOMIC DNA]</scope>
    <source>
        <strain evidence="4">cv. Nipponbare</strain>
    </source>
</reference>